<name>A0AA38GCZ8_TAXCH</name>
<dbReference type="InterPro" id="IPR000719">
    <property type="entry name" value="Prot_kinase_dom"/>
</dbReference>
<feature type="domain" description="Protein kinase" evidence="5">
    <location>
        <begin position="27"/>
        <end position="122"/>
    </location>
</feature>
<dbReference type="EMBL" id="JAHRHJ020000003">
    <property type="protein sequence ID" value="KAH9321039.1"/>
    <property type="molecule type" value="Genomic_DNA"/>
</dbReference>
<sequence length="122" mass="13830">VEKEFKDYHRTRNFRRFSLKELDIATEGFCTKVREGGFGTMFLGCVEGDGKIAVKRMECSKKGKKSFQAGIEILGNIQHMNLVHLLGFCAEGNELLLVYEFVANSLLDQWIFHASSSYQALS</sequence>
<comment type="caution">
    <text evidence="6">The sequence shown here is derived from an EMBL/GenBank/DDBJ whole genome shotgun (WGS) entry which is preliminary data.</text>
</comment>
<evidence type="ECO:0000313" key="6">
    <source>
        <dbReference type="EMBL" id="KAH9321039.1"/>
    </source>
</evidence>
<keyword evidence="2" id="KW-0732">Signal</keyword>
<dbReference type="AlphaFoldDB" id="A0AA38GCZ8"/>
<keyword evidence="4" id="KW-0067">ATP-binding</keyword>
<dbReference type="OMA" id="QWIFHAS"/>
<evidence type="ECO:0000256" key="4">
    <source>
        <dbReference type="ARBA" id="ARBA00022840"/>
    </source>
</evidence>
<dbReference type="PANTHER" id="PTHR47976">
    <property type="entry name" value="G-TYPE LECTIN S-RECEPTOR-LIKE SERINE/THREONINE-PROTEIN KINASE SD2-5"/>
    <property type="match status" value="1"/>
</dbReference>
<keyword evidence="1" id="KW-0808">Transferase</keyword>
<keyword evidence="3" id="KW-0547">Nucleotide-binding</keyword>
<evidence type="ECO:0000259" key="5">
    <source>
        <dbReference type="PROSITE" id="PS50011"/>
    </source>
</evidence>
<dbReference type="GO" id="GO:0005524">
    <property type="term" value="F:ATP binding"/>
    <property type="evidence" value="ECO:0007669"/>
    <property type="project" value="UniProtKB-KW"/>
</dbReference>
<gene>
    <name evidence="6" type="ORF">KI387_015678</name>
</gene>
<dbReference type="SUPFAM" id="SSF56112">
    <property type="entry name" value="Protein kinase-like (PK-like)"/>
    <property type="match status" value="1"/>
</dbReference>
<dbReference type="GO" id="GO:0004672">
    <property type="term" value="F:protein kinase activity"/>
    <property type="evidence" value="ECO:0007669"/>
    <property type="project" value="InterPro"/>
</dbReference>
<dbReference type="InterPro" id="IPR001245">
    <property type="entry name" value="Ser-Thr/Tyr_kinase_cat_dom"/>
</dbReference>
<evidence type="ECO:0000256" key="3">
    <source>
        <dbReference type="ARBA" id="ARBA00022741"/>
    </source>
</evidence>
<evidence type="ECO:0000256" key="2">
    <source>
        <dbReference type="ARBA" id="ARBA00022729"/>
    </source>
</evidence>
<dbReference type="Proteomes" id="UP000824469">
    <property type="component" value="Unassembled WGS sequence"/>
</dbReference>
<dbReference type="InterPro" id="IPR011009">
    <property type="entry name" value="Kinase-like_dom_sf"/>
</dbReference>
<accession>A0AA38GCZ8</accession>
<keyword evidence="7" id="KW-1185">Reference proteome</keyword>
<dbReference type="InterPro" id="IPR051343">
    <property type="entry name" value="G-type_lectin_kinases/EP1-like"/>
</dbReference>
<organism evidence="6 7">
    <name type="scientific">Taxus chinensis</name>
    <name type="common">Chinese yew</name>
    <name type="synonym">Taxus wallichiana var. chinensis</name>
    <dbReference type="NCBI Taxonomy" id="29808"/>
    <lineage>
        <taxon>Eukaryota</taxon>
        <taxon>Viridiplantae</taxon>
        <taxon>Streptophyta</taxon>
        <taxon>Embryophyta</taxon>
        <taxon>Tracheophyta</taxon>
        <taxon>Spermatophyta</taxon>
        <taxon>Pinopsida</taxon>
        <taxon>Pinidae</taxon>
        <taxon>Conifers II</taxon>
        <taxon>Cupressales</taxon>
        <taxon>Taxaceae</taxon>
        <taxon>Taxus</taxon>
    </lineage>
</organism>
<protein>
    <recommendedName>
        <fullName evidence="5">Protein kinase domain-containing protein</fullName>
    </recommendedName>
</protein>
<reference evidence="6 7" key="1">
    <citation type="journal article" date="2021" name="Nat. Plants">
        <title>The Taxus genome provides insights into paclitaxel biosynthesis.</title>
        <authorList>
            <person name="Xiong X."/>
            <person name="Gou J."/>
            <person name="Liao Q."/>
            <person name="Li Y."/>
            <person name="Zhou Q."/>
            <person name="Bi G."/>
            <person name="Li C."/>
            <person name="Du R."/>
            <person name="Wang X."/>
            <person name="Sun T."/>
            <person name="Guo L."/>
            <person name="Liang H."/>
            <person name="Lu P."/>
            <person name="Wu Y."/>
            <person name="Zhang Z."/>
            <person name="Ro D.K."/>
            <person name="Shang Y."/>
            <person name="Huang S."/>
            <person name="Yan J."/>
        </authorList>
    </citation>
    <scope>NUCLEOTIDE SEQUENCE [LARGE SCALE GENOMIC DNA]</scope>
    <source>
        <strain evidence="6">Ta-2019</strain>
    </source>
</reference>
<dbReference type="FunFam" id="3.30.200.20:FF:000178">
    <property type="entry name" value="serine/threonine-protein kinase PBS1-like"/>
    <property type="match status" value="1"/>
</dbReference>
<dbReference type="Pfam" id="PF07714">
    <property type="entry name" value="PK_Tyr_Ser-Thr"/>
    <property type="match status" value="1"/>
</dbReference>
<proteinExistence type="predicted"/>
<dbReference type="Gene3D" id="3.30.200.20">
    <property type="entry name" value="Phosphorylase Kinase, domain 1"/>
    <property type="match status" value="1"/>
</dbReference>
<evidence type="ECO:0000313" key="7">
    <source>
        <dbReference type="Proteomes" id="UP000824469"/>
    </source>
</evidence>
<evidence type="ECO:0000256" key="1">
    <source>
        <dbReference type="ARBA" id="ARBA00022679"/>
    </source>
</evidence>
<feature type="non-terminal residue" evidence="6">
    <location>
        <position position="1"/>
    </location>
</feature>
<dbReference type="PROSITE" id="PS50011">
    <property type="entry name" value="PROTEIN_KINASE_DOM"/>
    <property type="match status" value="1"/>
</dbReference>